<feature type="signal peptide" evidence="1">
    <location>
        <begin position="1"/>
        <end position="23"/>
    </location>
</feature>
<sequence length="144" mass="16269">MKYILFTLSLILCLGLPNIQVQAQSEILGTWLNTDKTAQIKIINNEGEYLGKITWLDVPGLEDSQVLDLANEDESLRDRPVMGLTILKGLTYDGEKWKGGEIYDPKSGKTYSCEARVNDPNKLELKGYIGFSWIGRTVEWTKVK</sequence>
<dbReference type="STRING" id="388413.ALPR1_11805"/>
<keyword evidence="1" id="KW-0732">Signal</keyword>
<feature type="chain" id="PRO_5002652712" description="DUF2147 domain-containing protein" evidence="1">
    <location>
        <begin position="24"/>
        <end position="144"/>
    </location>
</feature>
<dbReference type="eggNOG" id="COG4731">
    <property type="taxonomic scope" value="Bacteria"/>
</dbReference>
<protein>
    <recommendedName>
        <fullName evidence="2">DUF2147 domain-containing protein</fullName>
    </recommendedName>
</protein>
<feature type="domain" description="DUF2147" evidence="2">
    <location>
        <begin position="29"/>
        <end position="142"/>
    </location>
</feature>
<dbReference type="InterPro" id="IPR019223">
    <property type="entry name" value="DUF2147"/>
</dbReference>
<dbReference type="Gene3D" id="2.40.128.520">
    <property type="match status" value="1"/>
</dbReference>
<accession>A3HST2</accession>
<dbReference type="Proteomes" id="UP000003919">
    <property type="component" value="Chromosome"/>
</dbReference>
<gene>
    <name evidence="3" type="ORF">ALPR1_11805</name>
</gene>
<dbReference type="Pfam" id="PF09917">
    <property type="entry name" value="DUF2147"/>
    <property type="match status" value="1"/>
</dbReference>
<keyword evidence="4" id="KW-1185">Reference proteome</keyword>
<comment type="caution">
    <text evidence="3">The sequence shown here is derived from an EMBL/GenBank/DDBJ whole genome shotgun (WGS) entry which is preliminary data.</text>
</comment>
<proteinExistence type="predicted"/>
<reference evidence="3 4" key="1">
    <citation type="journal article" date="2011" name="J. Bacteriol.">
        <title>Complete genome sequence of Algoriphagus sp. PR1, bacterial prey of a colony-forming choanoflagellate.</title>
        <authorList>
            <person name="Alegado R.A."/>
            <person name="Ferriera S."/>
            <person name="Nusbaum C."/>
            <person name="Young S.K."/>
            <person name="Zeng Q."/>
            <person name="Imamovic A."/>
            <person name="Fairclough S.R."/>
            <person name="King N."/>
        </authorList>
    </citation>
    <scope>NUCLEOTIDE SEQUENCE [LARGE SCALE GENOMIC DNA]</scope>
    <source>
        <strain evidence="3 4">PR1</strain>
    </source>
</reference>
<evidence type="ECO:0000259" key="2">
    <source>
        <dbReference type="Pfam" id="PF09917"/>
    </source>
</evidence>
<dbReference type="PANTHER" id="PTHR36919">
    <property type="entry name" value="BLR1215 PROTEIN"/>
    <property type="match status" value="1"/>
</dbReference>
<dbReference type="OrthoDB" id="9814399at2"/>
<evidence type="ECO:0000256" key="1">
    <source>
        <dbReference type="SAM" id="SignalP"/>
    </source>
</evidence>
<dbReference type="EMBL" id="CM001023">
    <property type="protein sequence ID" value="EAZ82900.1"/>
    <property type="molecule type" value="Genomic_DNA"/>
</dbReference>
<name>A3HST2_9BACT</name>
<evidence type="ECO:0000313" key="4">
    <source>
        <dbReference type="Proteomes" id="UP000003919"/>
    </source>
</evidence>
<dbReference type="EMBL" id="AAXU02000001">
    <property type="protein sequence ID" value="EAZ82900.1"/>
    <property type="molecule type" value="Genomic_DNA"/>
</dbReference>
<dbReference type="RefSeq" id="WP_008200769.1">
    <property type="nucleotide sequence ID" value="NZ_CM001023.1"/>
</dbReference>
<organism evidence="3 4">
    <name type="scientific">Algoriphagus machipongonensis</name>
    <dbReference type="NCBI Taxonomy" id="388413"/>
    <lineage>
        <taxon>Bacteria</taxon>
        <taxon>Pseudomonadati</taxon>
        <taxon>Bacteroidota</taxon>
        <taxon>Cytophagia</taxon>
        <taxon>Cytophagales</taxon>
        <taxon>Cyclobacteriaceae</taxon>
        <taxon>Algoriphagus</taxon>
    </lineage>
</organism>
<evidence type="ECO:0000313" key="3">
    <source>
        <dbReference type="EMBL" id="EAZ82900.1"/>
    </source>
</evidence>
<dbReference type="AlphaFoldDB" id="A3HST2"/>
<dbReference type="PANTHER" id="PTHR36919:SF2">
    <property type="entry name" value="BLL6627 PROTEIN"/>
    <property type="match status" value="1"/>
</dbReference>
<dbReference type="HOGENOM" id="CLU_108869_2_1_10"/>